<dbReference type="InterPro" id="IPR015421">
    <property type="entry name" value="PyrdxlP-dep_Trfase_major"/>
</dbReference>
<name>A0A6G5QGH4_9BACT</name>
<dbReference type="AlphaFoldDB" id="A0A6G5QGH4"/>
<dbReference type="EMBL" id="CP012542">
    <property type="protein sequence ID" value="QCD44770.1"/>
    <property type="molecule type" value="Genomic_DNA"/>
</dbReference>
<dbReference type="InterPro" id="IPR000192">
    <property type="entry name" value="Aminotrans_V_dom"/>
</dbReference>
<organism evidence="3 4">
    <name type="scientific">Campylobacter mucosalis CCUG 21559</name>
    <dbReference type="NCBI Taxonomy" id="1032067"/>
    <lineage>
        <taxon>Bacteria</taxon>
        <taxon>Pseudomonadati</taxon>
        <taxon>Campylobacterota</taxon>
        <taxon>Epsilonproteobacteria</taxon>
        <taxon>Campylobacterales</taxon>
        <taxon>Campylobacteraceae</taxon>
        <taxon>Campylobacter</taxon>
    </lineage>
</organism>
<keyword evidence="3" id="KW-0378">Hydrolase</keyword>
<dbReference type="Proteomes" id="UP000503264">
    <property type="component" value="Chromosome"/>
</dbReference>
<dbReference type="EC" id="3.13.1.-" evidence="3"/>
<gene>
    <name evidence="3" type="primary">csdA</name>
    <name evidence="3" type="ORF">CMUC_0981</name>
</gene>
<dbReference type="PANTHER" id="PTHR43586:SF8">
    <property type="entry name" value="CYSTEINE DESULFURASE 1, CHLOROPLASTIC"/>
    <property type="match status" value="1"/>
</dbReference>
<dbReference type="Gene3D" id="3.90.1150.10">
    <property type="entry name" value="Aspartate Aminotransferase, domain 1"/>
    <property type="match status" value="1"/>
</dbReference>
<dbReference type="GO" id="GO:0016787">
    <property type="term" value="F:hydrolase activity"/>
    <property type="evidence" value="ECO:0007669"/>
    <property type="project" value="UniProtKB-KW"/>
</dbReference>
<dbReference type="InterPro" id="IPR015424">
    <property type="entry name" value="PyrdxlP-dep_Trfase"/>
</dbReference>
<dbReference type="Pfam" id="PF00266">
    <property type="entry name" value="Aminotran_5"/>
    <property type="match status" value="1"/>
</dbReference>
<keyword evidence="4" id="KW-1185">Reference proteome</keyword>
<feature type="domain" description="Aminotransferase class V" evidence="2">
    <location>
        <begin position="121"/>
        <end position="410"/>
    </location>
</feature>
<dbReference type="PANTHER" id="PTHR43586">
    <property type="entry name" value="CYSTEINE DESULFURASE"/>
    <property type="match status" value="1"/>
</dbReference>
<evidence type="ECO:0000313" key="4">
    <source>
        <dbReference type="Proteomes" id="UP000503264"/>
    </source>
</evidence>
<dbReference type="InterPro" id="IPR015422">
    <property type="entry name" value="PyrdxlP-dep_Trfase_small"/>
</dbReference>
<evidence type="ECO:0000259" key="2">
    <source>
        <dbReference type="Pfam" id="PF00266"/>
    </source>
</evidence>
<evidence type="ECO:0000256" key="1">
    <source>
        <dbReference type="ARBA" id="ARBA00022898"/>
    </source>
</evidence>
<dbReference type="SUPFAM" id="SSF53383">
    <property type="entry name" value="PLP-dependent transferases"/>
    <property type="match status" value="1"/>
</dbReference>
<dbReference type="Gene3D" id="3.40.640.10">
    <property type="entry name" value="Type I PLP-dependent aspartate aminotransferase-like (Major domain)"/>
    <property type="match status" value="1"/>
</dbReference>
<proteinExistence type="predicted"/>
<evidence type="ECO:0000313" key="3">
    <source>
        <dbReference type="EMBL" id="QCD44770.1"/>
    </source>
</evidence>
<dbReference type="RefSeq" id="WP_171993743.1">
    <property type="nucleotide sequence ID" value="NZ_CP012542.1"/>
</dbReference>
<protein>
    <submittedName>
        <fullName evidence="3">Cysteine sulfinate desulfinase</fullName>
        <ecNumber evidence="3">3.13.1.-</ecNumber>
    </submittedName>
</protein>
<keyword evidence="1" id="KW-0663">Pyridoxal phosphate</keyword>
<reference evidence="3 4" key="1">
    <citation type="submission" date="2016-07" db="EMBL/GenBank/DDBJ databases">
        <title>Comparative genomics of the Campylobacter concisus group.</title>
        <authorList>
            <person name="Miller W.G."/>
            <person name="Yee E."/>
            <person name="Chapman M.H."/>
            <person name="Huynh S."/>
            <person name="Bono J.L."/>
            <person name="On S.L.W."/>
            <person name="StLeger J."/>
            <person name="Foster G."/>
            <person name="Parker C.T."/>
        </authorList>
    </citation>
    <scope>NUCLEOTIDE SEQUENCE [LARGE SCALE GENOMIC DNA]</scope>
    <source>
        <strain evidence="3 4">CCUG 21559</strain>
    </source>
</reference>
<sequence>MINLDHIKKDIILDDGLYYFDYTASGLAHKSVEDKISKFLLTYANTHSDSASSAIKTQTIYENARKQIKASLGLDDSFALLPSGYGASGAIKKFQELLGLYIPPKTRARYAIKPTSASPLVIVGPYEHHSNEISFREALCDVVRVGLDERGGVNLKELEQILRLNARREIIASFSVASNVTGVITDYKKIYELIKRYGGILALDAASSSAYFNVDSNYCDAIFLSPHKLLGGVGSCGLLAIKRELVSLSEPTFVGGGTVSYVSRTSHVFVDDLEQREQGGTPHIVGLVRAALAYKLRDDIGIDAICENETELGEYFSKKLNKLDDIINYCSNGLKSLPIFSFNVKNISPYDLSAILSNDFGIQTRAGCACAGPYGHDLLGLKDNAQLTQKPGWLRVSIHYTHTLDDIDYLISSLKSSIQKYHSSWAEERSFYTTYSEKLC</sequence>
<accession>A0A6G5QGH4</accession>